<dbReference type="RefSeq" id="WP_102110644.1">
    <property type="nucleotide sequence ID" value="NZ_BMGN01000005.1"/>
</dbReference>
<dbReference type="Proteomes" id="UP000234752">
    <property type="component" value="Chromosome eg_1"/>
</dbReference>
<evidence type="ECO:0000313" key="1">
    <source>
        <dbReference type="EMBL" id="AUN28882.1"/>
    </source>
</evidence>
<organism evidence="1 2">
    <name type="scientific">Niveispirillum cyanobacteriorum</name>
    <dbReference type="NCBI Taxonomy" id="1612173"/>
    <lineage>
        <taxon>Bacteria</taxon>
        <taxon>Pseudomonadati</taxon>
        <taxon>Pseudomonadota</taxon>
        <taxon>Alphaproteobacteria</taxon>
        <taxon>Rhodospirillales</taxon>
        <taxon>Azospirillaceae</taxon>
        <taxon>Niveispirillum</taxon>
    </lineage>
</organism>
<sequence length="170" mass="18408">MSTSLGKRPPKRRSGGGGALLLLLLLAPAGLMMMPTSVLVLAGLAPTFVAYLIDRDPEKSAAMTVGAMNLCGIAPFVVRLWQRGHEMAVTLRMLADPGTWLIMFGAAAIGWLMYFFIPQIVAAIMSLRSQAKIKELEERRSLLIADWGTEIMGKGDDKPEPAGLIDDPRD</sequence>
<protein>
    <submittedName>
        <fullName evidence="1">Uncharacterized protein</fullName>
    </submittedName>
</protein>
<keyword evidence="2" id="KW-1185">Reference proteome</keyword>
<dbReference type="AlphaFoldDB" id="A0A2K9N7C8"/>
<gene>
    <name evidence="1" type="ORF">C0V82_00385</name>
</gene>
<reference evidence="1 2" key="1">
    <citation type="submission" date="2017-12" db="EMBL/GenBank/DDBJ databases">
        <title>Genomes of bacteria within cyanobacterial aggregates.</title>
        <authorList>
            <person name="Cai H."/>
        </authorList>
    </citation>
    <scope>NUCLEOTIDE SEQUENCE [LARGE SCALE GENOMIC DNA]</scope>
    <source>
        <strain evidence="1 2">TH16</strain>
    </source>
</reference>
<dbReference type="OrthoDB" id="7357449at2"/>
<dbReference type="EMBL" id="CP025611">
    <property type="protein sequence ID" value="AUN28882.1"/>
    <property type="molecule type" value="Genomic_DNA"/>
</dbReference>
<proteinExistence type="predicted"/>
<accession>A0A2K9N7C8</accession>
<dbReference type="KEGG" id="ncb:C0V82_00385"/>
<name>A0A2K9N7C8_9PROT</name>
<evidence type="ECO:0000313" key="2">
    <source>
        <dbReference type="Proteomes" id="UP000234752"/>
    </source>
</evidence>